<name>F6DQP7_DESRL</name>
<keyword evidence="1" id="KW-0472">Membrane</keyword>
<dbReference type="EMBL" id="CP002780">
    <property type="protein sequence ID" value="AEG62044.1"/>
    <property type="molecule type" value="Genomic_DNA"/>
</dbReference>
<dbReference type="RefSeq" id="WP_013843789.1">
    <property type="nucleotide sequence ID" value="NC_015589.1"/>
</dbReference>
<feature type="transmembrane region" description="Helical" evidence="1">
    <location>
        <begin position="147"/>
        <end position="169"/>
    </location>
</feature>
<evidence type="ECO:0000256" key="1">
    <source>
        <dbReference type="SAM" id="Phobius"/>
    </source>
</evidence>
<reference evidence="4" key="1">
    <citation type="submission" date="2011-05" db="EMBL/GenBank/DDBJ databases">
        <title>Complete sequence of Desulfotomaculum ruminis DSM 2154.</title>
        <authorList>
            <person name="Lucas S."/>
            <person name="Copeland A."/>
            <person name="Lapidus A."/>
            <person name="Cheng J.-F."/>
            <person name="Goodwin L."/>
            <person name="Pitluck S."/>
            <person name="Lu M."/>
            <person name="Detter J.C."/>
            <person name="Han C."/>
            <person name="Tapia R."/>
            <person name="Land M."/>
            <person name="Hauser L."/>
            <person name="Kyrpides N."/>
            <person name="Ivanova N."/>
            <person name="Mikhailova N."/>
            <person name="Pagani I."/>
            <person name="Stams A.J.M."/>
            <person name="Plugge C.M."/>
            <person name="Muyzer G."/>
            <person name="Kuever J."/>
            <person name="Parshina S.N."/>
            <person name="Ivanova A.E."/>
            <person name="Nazina T.N."/>
            <person name="Brambilla E."/>
            <person name="Spring S."/>
            <person name="Klenk H.-P."/>
            <person name="Woyke T."/>
        </authorList>
    </citation>
    <scope>NUCLEOTIDE SEQUENCE [LARGE SCALE GENOMIC DNA]</scope>
    <source>
        <strain evidence="4">ATCC 23193 / DSM 2154 / NCIB 8452 / DL</strain>
    </source>
</reference>
<accession>F6DQP7</accession>
<dbReference type="AlphaFoldDB" id="F6DQP7"/>
<dbReference type="eggNOG" id="COG1277">
    <property type="taxonomic scope" value="Bacteria"/>
</dbReference>
<dbReference type="InterPro" id="IPR045611">
    <property type="entry name" value="DUF6449"/>
</dbReference>
<protein>
    <recommendedName>
        <fullName evidence="2">DUF6449 domain-containing protein</fullName>
    </recommendedName>
</protein>
<dbReference type="PANTHER" id="PTHR39177:SF1">
    <property type="entry name" value="ABC TRANSPORTER PERMEASE YTRC-RELATED"/>
    <property type="match status" value="1"/>
</dbReference>
<evidence type="ECO:0000313" key="3">
    <source>
        <dbReference type="EMBL" id="AEG62044.1"/>
    </source>
</evidence>
<feature type="transmembrane region" description="Helical" evidence="1">
    <location>
        <begin position="295"/>
        <end position="318"/>
    </location>
</feature>
<reference evidence="3 4" key="2">
    <citation type="journal article" date="2012" name="Stand. Genomic Sci.">
        <title>Complete genome sequence of the sulfate-reducing firmicute Desulfotomaculum ruminis type strain (DL(T)).</title>
        <authorList>
            <person name="Spring S."/>
            <person name="Visser M."/>
            <person name="Lu M."/>
            <person name="Copeland A."/>
            <person name="Lapidus A."/>
            <person name="Lucas S."/>
            <person name="Cheng J.F."/>
            <person name="Han C."/>
            <person name="Tapia R."/>
            <person name="Goodwin L.A."/>
            <person name="Pitluck S."/>
            <person name="Ivanova N."/>
            <person name="Land M."/>
            <person name="Hauser L."/>
            <person name="Larimer F."/>
            <person name="Rohde M."/>
            <person name="Goker M."/>
            <person name="Detter J.C."/>
            <person name="Kyrpides N.C."/>
            <person name="Woyke T."/>
            <person name="Schaap P.J."/>
            <person name="Plugge C.M."/>
            <person name="Muyzer G."/>
            <person name="Kuever J."/>
            <person name="Pereira I.A."/>
            <person name="Parshina S.N."/>
            <person name="Bernier-Latmani R."/>
            <person name="Stams A.J."/>
            <person name="Klenk H.P."/>
        </authorList>
    </citation>
    <scope>NUCLEOTIDE SEQUENCE [LARGE SCALE GENOMIC DNA]</scope>
    <source>
        <strain evidence="4">ATCC 23193 / DSM 2154 / NCIB 8452 / DL</strain>
    </source>
</reference>
<gene>
    <name evidence="3" type="ordered locus">Desru_3844</name>
</gene>
<dbReference type="KEGG" id="dru:Desru_3844"/>
<dbReference type="OrthoDB" id="1706490at2"/>
<feature type="transmembrane region" description="Helical" evidence="1">
    <location>
        <begin position="272"/>
        <end position="289"/>
    </location>
</feature>
<sequence>MPLRTSFFNKGIFIDDLKRFSWIGILYTLALVFIVPLHILMIHGQEEPNYTLLKDLFYPGNGDELSIFVLAFAIFTGIFIFRYMQVKATSDMMHSLPVKRQVLYRTHILTGLVLLTLPVFITALLSWILNGALGLGSYYGFQDIVQWAGFIILMELLIFLVCVFVGTLVGMSVVQGVITVIFLFLPLGLTVLFTTALDTFLYGFTFNIALQEAALSPVVRLIEGFKDHMSSAEVITDILLCLVLYFVSEFLYRKRKMEVASQTIGFQQFRWIFKYGVTLCAMLVAGFYFKHSQQHIGWILFGYLAGSLLGYFSAEMILKKSFWVFKNIKGYLIYAVVAMVLLLGLQVDLVGYEKKLPDVSEIESVAFGSGFYELRNGQNVYVEQKDIANIQGLHRQLVADRSENKYGDKKSTEQMVFVYQLKDGSQLTRGYSVAHDRYAQYLKPICESMEYKKFQYEVFKVDSPDVEKITIRPAYSRQDKKAVILDPEEINEAIEVLRQDIEDETYEQMTDNKVPWASIHLSIANDKLKKYLDLYPDMDRERTEISFGASWKKSYVRFEAWLEQKGYLDKARILPEEIDYVVVEKIEDFQQWEEKRRNGEWINEKSTKRLEIRDKSQVEECLRSQTDVWGENRNRRYIIGFYAEGYGNIGYGSFNEEQVPSFIKERL</sequence>
<evidence type="ECO:0000259" key="2">
    <source>
        <dbReference type="Pfam" id="PF20047"/>
    </source>
</evidence>
<dbReference type="Proteomes" id="UP000009234">
    <property type="component" value="Chromosome"/>
</dbReference>
<evidence type="ECO:0000313" key="4">
    <source>
        <dbReference type="Proteomes" id="UP000009234"/>
    </source>
</evidence>
<dbReference type="InterPro" id="IPR053046">
    <property type="entry name" value="ABC-5_transporter"/>
</dbReference>
<dbReference type="Pfam" id="PF20047">
    <property type="entry name" value="DUF6449"/>
    <property type="match status" value="1"/>
</dbReference>
<dbReference type="PANTHER" id="PTHR39177">
    <property type="entry name" value="ABC TRANSPORTER PERMEASE YTRC-RELATED"/>
    <property type="match status" value="1"/>
</dbReference>
<keyword evidence="4" id="KW-1185">Reference proteome</keyword>
<keyword evidence="1" id="KW-0812">Transmembrane</keyword>
<feature type="transmembrane region" description="Helical" evidence="1">
    <location>
        <begin position="20"/>
        <end position="45"/>
    </location>
</feature>
<organism evidence="3 4">
    <name type="scientific">Desulforamulus ruminis (strain ATCC 23193 / DSM 2154 / NCIMB 8452 / DL)</name>
    <name type="common">Desulfotomaculum ruminis</name>
    <dbReference type="NCBI Taxonomy" id="696281"/>
    <lineage>
        <taxon>Bacteria</taxon>
        <taxon>Bacillati</taxon>
        <taxon>Bacillota</taxon>
        <taxon>Clostridia</taxon>
        <taxon>Eubacteriales</taxon>
        <taxon>Peptococcaceae</taxon>
        <taxon>Desulforamulus</taxon>
    </lineage>
</organism>
<proteinExistence type="predicted"/>
<feature type="transmembrane region" description="Helical" evidence="1">
    <location>
        <begin position="176"/>
        <end position="197"/>
    </location>
</feature>
<dbReference type="STRING" id="696281.Desru_3844"/>
<feature type="transmembrane region" description="Helical" evidence="1">
    <location>
        <begin position="330"/>
        <end position="352"/>
    </location>
</feature>
<keyword evidence="1" id="KW-1133">Transmembrane helix</keyword>
<dbReference type="HOGENOM" id="CLU_017352_1_0_9"/>
<feature type="transmembrane region" description="Helical" evidence="1">
    <location>
        <begin position="234"/>
        <end position="252"/>
    </location>
</feature>
<feature type="domain" description="DUF6449" evidence="2">
    <location>
        <begin position="419"/>
        <end position="534"/>
    </location>
</feature>
<feature type="transmembrane region" description="Helical" evidence="1">
    <location>
        <begin position="102"/>
        <end position="127"/>
    </location>
</feature>
<feature type="transmembrane region" description="Helical" evidence="1">
    <location>
        <begin position="65"/>
        <end position="81"/>
    </location>
</feature>